<feature type="transmembrane region" description="Helical" evidence="2">
    <location>
        <begin position="42"/>
        <end position="63"/>
    </location>
</feature>
<reference evidence="3 4" key="1">
    <citation type="submission" date="2016-12" db="EMBL/GenBank/DDBJ databases">
        <authorList>
            <person name="Song W.-J."/>
            <person name="Kurnit D.M."/>
        </authorList>
    </citation>
    <scope>NUCLEOTIDE SEQUENCE [LARGE SCALE GENOMIC DNA]</scope>
    <source>
        <strain evidence="3 4">DSM 43162</strain>
    </source>
</reference>
<proteinExistence type="predicted"/>
<dbReference type="Proteomes" id="UP000184428">
    <property type="component" value="Unassembled WGS sequence"/>
</dbReference>
<evidence type="ECO:0000313" key="4">
    <source>
        <dbReference type="Proteomes" id="UP000184428"/>
    </source>
</evidence>
<evidence type="ECO:0000256" key="1">
    <source>
        <dbReference type="SAM" id="MobiDB-lite"/>
    </source>
</evidence>
<feature type="transmembrane region" description="Helical" evidence="2">
    <location>
        <begin position="12"/>
        <end position="30"/>
    </location>
</feature>
<sequence>MTTVLREVTPHARAIALPPSGVIVAILLLFTPRPRQSAGAVLSGWTVGIAGASGVSVALTSVIDLSDEPALAAAPGRRRPVRRSARRWPTEEQHGG</sequence>
<accession>A0A1M7RRT5</accession>
<keyword evidence="2" id="KW-0472">Membrane</keyword>
<protein>
    <submittedName>
        <fullName evidence="3">Uncharacterized protein</fullName>
    </submittedName>
</protein>
<feature type="compositionally biased region" description="Basic residues" evidence="1">
    <location>
        <begin position="76"/>
        <end position="86"/>
    </location>
</feature>
<dbReference type="AlphaFoldDB" id="A0A1M7RRT5"/>
<keyword evidence="2" id="KW-1133">Transmembrane helix</keyword>
<evidence type="ECO:0000256" key="2">
    <source>
        <dbReference type="SAM" id="Phobius"/>
    </source>
</evidence>
<organism evidence="3 4">
    <name type="scientific">Geodermatophilus obscurus</name>
    <dbReference type="NCBI Taxonomy" id="1861"/>
    <lineage>
        <taxon>Bacteria</taxon>
        <taxon>Bacillati</taxon>
        <taxon>Actinomycetota</taxon>
        <taxon>Actinomycetes</taxon>
        <taxon>Geodermatophilales</taxon>
        <taxon>Geodermatophilaceae</taxon>
        <taxon>Geodermatophilus</taxon>
    </lineage>
</organism>
<feature type="region of interest" description="Disordered" evidence="1">
    <location>
        <begin position="73"/>
        <end position="96"/>
    </location>
</feature>
<gene>
    <name evidence="3" type="ORF">SAMN05660350_00005</name>
</gene>
<dbReference type="EMBL" id="FRDM01000001">
    <property type="protein sequence ID" value="SHN48788.1"/>
    <property type="molecule type" value="Genomic_DNA"/>
</dbReference>
<evidence type="ECO:0000313" key="3">
    <source>
        <dbReference type="EMBL" id="SHN48788.1"/>
    </source>
</evidence>
<name>A0A1M7RRT5_9ACTN</name>
<keyword evidence="2" id="KW-0812">Transmembrane</keyword>